<evidence type="ECO:0000313" key="3">
    <source>
        <dbReference type="Proteomes" id="UP000186026"/>
    </source>
</evidence>
<proteinExistence type="predicted"/>
<dbReference type="EMBL" id="FTOP01000008">
    <property type="protein sequence ID" value="SIS91688.1"/>
    <property type="molecule type" value="Genomic_DNA"/>
</dbReference>
<dbReference type="AlphaFoldDB" id="A0A1N7N092"/>
<sequence length="198" mass="22545">MKNLKSKIRLATFLIGISVLLFAQCTMDGIEPIDNKLAVIDEIINTESSQENLRRSDQNQLLAEMRRLTAKYQRLEIAEADGYILDREHCVAHPELGGMGHHAPNFGIVDGEYDVFQPEVLVYEPMENGKMKLVAIEYVIMADLWSQETPPMFGEVEFDFVPANPMGLPFDNYQLHVWIWKHNPSGMYAPFNPTVSCL</sequence>
<organism evidence="2 3">
    <name type="scientific">Belliella pelovolcani</name>
    <dbReference type="NCBI Taxonomy" id="529505"/>
    <lineage>
        <taxon>Bacteria</taxon>
        <taxon>Pseudomonadati</taxon>
        <taxon>Bacteroidota</taxon>
        <taxon>Cytophagia</taxon>
        <taxon>Cytophagales</taxon>
        <taxon>Cyclobacteriaceae</taxon>
        <taxon>Belliella</taxon>
    </lineage>
</organism>
<feature type="signal peptide" evidence="1">
    <location>
        <begin position="1"/>
        <end position="23"/>
    </location>
</feature>
<keyword evidence="3" id="KW-1185">Reference proteome</keyword>
<evidence type="ECO:0000313" key="2">
    <source>
        <dbReference type="EMBL" id="SIS91688.1"/>
    </source>
</evidence>
<dbReference type="OrthoDB" id="2449873at2"/>
<protein>
    <submittedName>
        <fullName evidence="2">Uncharacterized protein</fullName>
    </submittedName>
</protein>
<dbReference type="RefSeq" id="WP_076501433.1">
    <property type="nucleotide sequence ID" value="NZ_FTOP01000008.1"/>
</dbReference>
<accession>A0A1N7N092</accession>
<dbReference type="Proteomes" id="UP000186026">
    <property type="component" value="Unassembled WGS sequence"/>
</dbReference>
<evidence type="ECO:0000256" key="1">
    <source>
        <dbReference type="SAM" id="SignalP"/>
    </source>
</evidence>
<keyword evidence="1" id="KW-0732">Signal</keyword>
<dbReference type="STRING" id="529505.SAMN05421761_10830"/>
<reference evidence="3" key="1">
    <citation type="submission" date="2017-01" db="EMBL/GenBank/DDBJ databases">
        <authorList>
            <person name="Varghese N."/>
            <person name="Submissions S."/>
        </authorList>
    </citation>
    <scope>NUCLEOTIDE SEQUENCE [LARGE SCALE GENOMIC DNA]</scope>
    <source>
        <strain evidence="3">DSM 46698</strain>
    </source>
</reference>
<feature type="chain" id="PRO_5012636653" evidence="1">
    <location>
        <begin position="24"/>
        <end position="198"/>
    </location>
</feature>
<name>A0A1N7N092_9BACT</name>
<gene>
    <name evidence="2" type="ORF">SAMN05421761_10830</name>
</gene>